<dbReference type="RefSeq" id="WP_221508403.1">
    <property type="nucleotide sequence ID" value="NZ_BAAAWF010000028.1"/>
</dbReference>
<gene>
    <name evidence="2" type="ORF">FHS34_000283</name>
</gene>
<protein>
    <recommendedName>
        <fullName evidence="4">Secreted protein</fullName>
    </recommendedName>
</protein>
<evidence type="ECO:0000256" key="1">
    <source>
        <dbReference type="SAM" id="SignalP"/>
    </source>
</evidence>
<sequence length="114" mass="12124">MFSPRKIATASALVGSLAAVCVGAGHAYADEPSSDCRTNAQGDTVCVRKNEIHTDKDGTHLVRQEQDCSTADRPRVVFQEEELVDGGSAASGPVVDCSNTAPLPKGFKKPRFEF</sequence>
<feature type="chain" id="PRO_5030641084" description="Secreted protein" evidence="1">
    <location>
        <begin position="30"/>
        <end position="114"/>
    </location>
</feature>
<evidence type="ECO:0008006" key="4">
    <source>
        <dbReference type="Google" id="ProtNLM"/>
    </source>
</evidence>
<proteinExistence type="predicted"/>
<name>A0A7W9PN86_9ACTN</name>
<accession>A0A7W9PN86</accession>
<dbReference type="Proteomes" id="UP000585836">
    <property type="component" value="Unassembled WGS sequence"/>
</dbReference>
<feature type="signal peptide" evidence="1">
    <location>
        <begin position="1"/>
        <end position="29"/>
    </location>
</feature>
<evidence type="ECO:0000313" key="3">
    <source>
        <dbReference type="Proteomes" id="UP000585836"/>
    </source>
</evidence>
<keyword evidence="1" id="KW-0732">Signal</keyword>
<keyword evidence="3" id="KW-1185">Reference proteome</keyword>
<dbReference type="AlphaFoldDB" id="A0A7W9PN86"/>
<organism evidence="2 3">
    <name type="scientific">Streptomyces echinatus</name>
    <dbReference type="NCBI Taxonomy" id="67293"/>
    <lineage>
        <taxon>Bacteria</taxon>
        <taxon>Bacillati</taxon>
        <taxon>Actinomycetota</taxon>
        <taxon>Actinomycetes</taxon>
        <taxon>Kitasatosporales</taxon>
        <taxon>Streptomycetaceae</taxon>
        <taxon>Streptomyces</taxon>
    </lineage>
</organism>
<reference evidence="2 3" key="1">
    <citation type="submission" date="2020-08" db="EMBL/GenBank/DDBJ databases">
        <title>Genomic Encyclopedia of Type Strains, Phase III (KMG-III): the genomes of soil and plant-associated and newly described type strains.</title>
        <authorList>
            <person name="Whitman W."/>
        </authorList>
    </citation>
    <scope>NUCLEOTIDE SEQUENCE [LARGE SCALE GENOMIC DNA]</scope>
    <source>
        <strain evidence="2 3">CECT 3313</strain>
    </source>
</reference>
<evidence type="ECO:0000313" key="2">
    <source>
        <dbReference type="EMBL" id="MBB5924848.1"/>
    </source>
</evidence>
<comment type="caution">
    <text evidence="2">The sequence shown here is derived from an EMBL/GenBank/DDBJ whole genome shotgun (WGS) entry which is preliminary data.</text>
</comment>
<dbReference type="EMBL" id="JACHJK010000001">
    <property type="protein sequence ID" value="MBB5924848.1"/>
    <property type="molecule type" value="Genomic_DNA"/>
</dbReference>